<keyword evidence="5" id="KW-1185">Reference proteome</keyword>
<gene>
    <name evidence="4" type="ORF">B0H15DRAFT_945916</name>
</gene>
<evidence type="ECO:0000256" key="2">
    <source>
        <dbReference type="SAM" id="Phobius"/>
    </source>
</evidence>
<keyword evidence="2" id="KW-1133">Transmembrane helix</keyword>
<accession>A0AAD6UCK0</accession>
<feature type="compositionally biased region" description="Low complexity" evidence="1">
    <location>
        <begin position="115"/>
        <end position="151"/>
    </location>
</feature>
<feature type="compositionally biased region" description="Polar residues" evidence="1">
    <location>
        <begin position="387"/>
        <end position="411"/>
    </location>
</feature>
<sequence length="490" mass="47846">MGHARLAFFPRLSLVFLLTLLTLSLAAPSPGPGYTHTVFGHAVTIRAGPGGGFGGGGPPGGGFGGGGFGGGGPGGGGFGGGGPGGGGFGGGGPAGGGFGGGGPPGGGFGGGFGGPTTTTTTTTQMQTTRVTPPPTTTTTTTTTTAPQATHTVTTGNAAVIVTTVQATGNRGSSSNPGSISSALSTPADFPSGTSSINTVSVMSTMTFDPSAASGTAPPTLGGASTSPNKSTLVAAIVGCVLGVLILLALGCFVHSRRRRARALNEPTPEMSQARGGGGDRVLPPSSAGAWRRLDLASPAPSTRPPSTSSLPSVAPPPPPKTVDITDFISAASTPSPSPSRGGDDGHSTAGHAPPYTADPPYTPAAYMRASASASAAAGHRASPSASTTGHRATASVSTARHRATPSTSTSGHGYAPSTHTRGHDGASIFADSPFETADSPLHWQDEPALADSRPGSLDAPRALPADEIDAIVARGRRVSVGRLYAADPRP</sequence>
<feature type="transmembrane region" description="Helical" evidence="2">
    <location>
        <begin position="232"/>
        <end position="253"/>
    </location>
</feature>
<evidence type="ECO:0000256" key="3">
    <source>
        <dbReference type="SAM" id="SignalP"/>
    </source>
</evidence>
<feature type="region of interest" description="Disordered" evidence="1">
    <location>
        <begin position="167"/>
        <end position="190"/>
    </location>
</feature>
<dbReference type="AlphaFoldDB" id="A0AAD6UCK0"/>
<evidence type="ECO:0000256" key="1">
    <source>
        <dbReference type="SAM" id="MobiDB-lite"/>
    </source>
</evidence>
<dbReference type="CDD" id="cd12087">
    <property type="entry name" value="TM_EGFR-like"/>
    <property type="match status" value="1"/>
</dbReference>
<proteinExistence type="predicted"/>
<keyword evidence="2" id="KW-0812">Transmembrane</keyword>
<dbReference type="EMBL" id="JARJCN010000010">
    <property type="protein sequence ID" value="KAJ7097266.1"/>
    <property type="molecule type" value="Genomic_DNA"/>
</dbReference>
<feature type="compositionally biased region" description="Low complexity" evidence="1">
    <location>
        <begin position="377"/>
        <end position="386"/>
    </location>
</feature>
<reference evidence="4" key="1">
    <citation type="submission" date="2023-03" db="EMBL/GenBank/DDBJ databases">
        <title>Massive genome expansion in bonnet fungi (Mycena s.s.) driven by repeated elements and novel gene families across ecological guilds.</title>
        <authorList>
            <consortium name="Lawrence Berkeley National Laboratory"/>
            <person name="Harder C.B."/>
            <person name="Miyauchi S."/>
            <person name="Viragh M."/>
            <person name="Kuo A."/>
            <person name="Thoen E."/>
            <person name="Andreopoulos B."/>
            <person name="Lu D."/>
            <person name="Skrede I."/>
            <person name="Drula E."/>
            <person name="Henrissat B."/>
            <person name="Morin E."/>
            <person name="Kohler A."/>
            <person name="Barry K."/>
            <person name="LaButti K."/>
            <person name="Morin E."/>
            <person name="Salamov A."/>
            <person name="Lipzen A."/>
            <person name="Mereny Z."/>
            <person name="Hegedus B."/>
            <person name="Baldrian P."/>
            <person name="Stursova M."/>
            <person name="Weitz H."/>
            <person name="Taylor A."/>
            <person name="Grigoriev I.V."/>
            <person name="Nagy L.G."/>
            <person name="Martin F."/>
            <person name="Kauserud H."/>
        </authorList>
    </citation>
    <scope>NUCLEOTIDE SEQUENCE</scope>
    <source>
        <strain evidence="4">CBHHK173m</strain>
    </source>
</reference>
<feature type="region of interest" description="Disordered" evidence="1">
    <location>
        <begin position="50"/>
        <end position="69"/>
    </location>
</feature>
<feature type="region of interest" description="Disordered" evidence="1">
    <location>
        <begin position="263"/>
        <end position="363"/>
    </location>
</feature>
<feature type="signal peptide" evidence="3">
    <location>
        <begin position="1"/>
        <end position="26"/>
    </location>
</feature>
<name>A0AAD6UCK0_9AGAR</name>
<protein>
    <submittedName>
        <fullName evidence="4">Uncharacterized protein</fullName>
    </submittedName>
</protein>
<keyword evidence="2" id="KW-0472">Membrane</keyword>
<feature type="chain" id="PRO_5041943169" evidence="3">
    <location>
        <begin position="27"/>
        <end position="490"/>
    </location>
</feature>
<feature type="region of interest" description="Disordered" evidence="1">
    <location>
        <begin position="377"/>
        <end position="461"/>
    </location>
</feature>
<dbReference type="Proteomes" id="UP001222325">
    <property type="component" value="Unassembled WGS sequence"/>
</dbReference>
<feature type="compositionally biased region" description="Low complexity" evidence="1">
    <location>
        <begin position="172"/>
        <end position="184"/>
    </location>
</feature>
<feature type="compositionally biased region" description="Gly residues" evidence="1">
    <location>
        <begin position="74"/>
        <end position="114"/>
    </location>
</feature>
<feature type="compositionally biased region" description="Low complexity" evidence="1">
    <location>
        <begin position="295"/>
        <end position="312"/>
    </location>
</feature>
<organism evidence="4 5">
    <name type="scientific">Mycena belliarum</name>
    <dbReference type="NCBI Taxonomy" id="1033014"/>
    <lineage>
        <taxon>Eukaryota</taxon>
        <taxon>Fungi</taxon>
        <taxon>Dikarya</taxon>
        <taxon>Basidiomycota</taxon>
        <taxon>Agaricomycotina</taxon>
        <taxon>Agaricomycetes</taxon>
        <taxon>Agaricomycetidae</taxon>
        <taxon>Agaricales</taxon>
        <taxon>Marasmiineae</taxon>
        <taxon>Mycenaceae</taxon>
        <taxon>Mycena</taxon>
    </lineage>
</organism>
<evidence type="ECO:0000313" key="5">
    <source>
        <dbReference type="Proteomes" id="UP001222325"/>
    </source>
</evidence>
<feature type="region of interest" description="Disordered" evidence="1">
    <location>
        <begin position="74"/>
        <end position="151"/>
    </location>
</feature>
<evidence type="ECO:0000313" key="4">
    <source>
        <dbReference type="EMBL" id="KAJ7097266.1"/>
    </source>
</evidence>
<keyword evidence="3" id="KW-0732">Signal</keyword>
<comment type="caution">
    <text evidence="4">The sequence shown here is derived from an EMBL/GenBank/DDBJ whole genome shotgun (WGS) entry which is preliminary data.</text>
</comment>